<feature type="non-terminal residue" evidence="1">
    <location>
        <position position="21"/>
    </location>
</feature>
<sequence>MPESRPSKLQAMWIALLENLP</sequence>
<keyword evidence="2" id="KW-1185">Reference proteome</keyword>
<evidence type="ECO:0000313" key="2">
    <source>
        <dbReference type="Proteomes" id="UP000625711"/>
    </source>
</evidence>
<reference evidence="1" key="1">
    <citation type="submission" date="2020-08" db="EMBL/GenBank/DDBJ databases">
        <title>Genome sequencing and assembly of the red palm weevil Rhynchophorus ferrugineus.</title>
        <authorList>
            <person name="Dias G.B."/>
            <person name="Bergman C.M."/>
            <person name="Manee M."/>
        </authorList>
    </citation>
    <scope>NUCLEOTIDE SEQUENCE</scope>
    <source>
        <strain evidence="1">AA-2017</strain>
        <tissue evidence="1">Whole larva</tissue>
    </source>
</reference>
<proteinExistence type="predicted"/>
<dbReference type="AlphaFoldDB" id="A0A834MD05"/>
<accession>A0A834MD05</accession>
<comment type="caution">
    <text evidence="1">The sequence shown here is derived from an EMBL/GenBank/DDBJ whole genome shotgun (WGS) entry which is preliminary data.</text>
</comment>
<name>A0A834MD05_RHYFE</name>
<organism evidence="1 2">
    <name type="scientific">Rhynchophorus ferrugineus</name>
    <name type="common">Red palm weevil</name>
    <name type="synonym">Curculio ferrugineus</name>
    <dbReference type="NCBI Taxonomy" id="354439"/>
    <lineage>
        <taxon>Eukaryota</taxon>
        <taxon>Metazoa</taxon>
        <taxon>Ecdysozoa</taxon>
        <taxon>Arthropoda</taxon>
        <taxon>Hexapoda</taxon>
        <taxon>Insecta</taxon>
        <taxon>Pterygota</taxon>
        <taxon>Neoptera</taxon>
        <taxon>Endopterygota</taxon>
        <taxon>Coleoptera</taxon>
        <taxon>Polyphaga</taxon>
        <taxon>Cucujiformia</taxon>
        <taxon>Curculionidae</taxon>
        <taxon>Dryophthorinae</taxon>
        <taxon>Rhynchophorus</taxon>
    </lineage>
</organism>
<dbReference type="Proteomes" id="UP000625711">
    <property type="component" value="Unassembled WGS sequence"/>
</dbReference>
<dbReference type="EMBL" id="JAACXV010003963">
    <property type="protein sequence ID" value="KAF7277141.1"/>
    <property type="molecule type" value="Genomic_DNA"/>
</dbReference>
<gene>
    <name evidence="1" type="ORF">GWI33_009407</name>
</gene>
<evidence type="ECO:0000313" key="1">
    <source>
        <dbReference type="EMBL" id="KAF7277141.1"/>
    </source>
</evidence>
<protein>
    <submittedName>
        <fullName evidence="1">Uncharacterized protein</fullName>
    </submittedName>
</protein>